<dbReference type="GO" id="GO:0004301">
    <property type="term" value="F:epoxide hydrolase activity"/>
    <property type="evidence" value="ECO:0007669"/>
    <property type="project" value="TreeGrafter"/>
</dbReference>
<feature type="active site" description="Proton acceptor" evidence="4">
    <location>
        <position position="364"/>
    </location>
</feature>
<protein>
    <submittedName>
        <fullName evidence="6">Alpha/beta-hydrolase</fullName>
    </submittedName>
</protein>
<evidence type="ECO:0000256" key="1">
    <source>
        <dbReference type="ARBA" id="ARBA00010088"/>
    </source>
</evidence>
<evidence type="ECO:0000259" key="5">
    <source>
        <dbReference type="Pfam" id="PF06441"/>
    </source>
</evidence>
<evidence type="ECO:0000256" key="3">
    <source>
        <dbReference type="ARBA" id="ARBA00022801"/>
    </source>
</evidence>
<gene>
    <name evidence="6" type="ORF">SCHPADRAFT_277731</name>
</gene>
<dbReference type="InterPro" id="IPR010497">
    <property type="entry name" value="Epoxide_hydro_N"/>
</dbReference>
<reference evidence="6 7" key="1">
    <citation type="submission" date="2015-04" db="EMBL/GenBank/DDBJ databases">
        <title>Complete genome sequence of Schizopora paradoxa KUC8140, a cosmopolitan wood degrader in East Asia.</title>
        <authorList>
            <consortium name="DOE Joint Genome Institute"/>
            <person name="Min B."/>
            <person name="Park H."/>
            <person name="Jang Y."/>
            <person name="Kim J.-J."/>
            <person name="Kim K.H."/>
            <person name="Pangilinan J."/>
            <person name="Lipzen A."/>
            <person name="Riley R."/>
            <person name="Grigoriev I.V."/>
            <person name="Spatafora J.W."/>
            <person name="Choi I.-G."/>
        </authorList>
    </citation>
    <scope>NUCLEOTIDE SEQUENCE [LARGE SCALE GENOMIC DNA]</scope>
    <source>
        <strain evidence="6 7">KUC8140</strain>
    </source>
</reference>
<keyword evidence="7" id="KW-1185">Reference proteome</keyword>
<organism evidence="6 7">
    <name type="scientific">Schizopora paradoxa</name>
    <dbReference type="NCBI Taxonomy" id="27342"/>
    <lineage>
        <taxon>Eukaryota</taxon>
        <taxon>Fungi</taxon>
        <taxon>Dikarya</taxon>
        <taxon>Basidiomycota</taxon>
        <taxon>Agaricomycotina</taxon>
        <taxon>Agaricomycetes</taxon>
        <taxon>Hymenochaetales</taxon>
        <taxon>Schizoporaceae</taxon>
        <taxon>Schizopora</taxon>
    </lineage>
</organism>
<dbReference type="GO" id="GO:0097176">
    <property type="term" value="P:epoxide metabolic process"/>
    <property type="evidence" value="ECO:0007669"/>
    <property type="project" value="TreeGrafter"/>
</dbReference>
<evidence type="ECO:0000256" key="2">
    <source>
        <dbReference type="ARBA" id="ARBA00022797"/>
    </source>
</evidence>
<proteinExistence type="inferred from homology"/>
<dbReference type="Pfam" id="PF06441">
    <property type="entry name" value="EHN"/>
    <property type="match status" value="1"/>
</dbReference>
<dbReference type="InParanoid" id="A0A0H2RT64"/>
<dbReference type="EMBL" id="KQ085933">
    <property type="protein sequence ID" value="KLO15205.1"/>
    <property type="molecule type" value="Genomic_DNA"/>
</dbReference>
<comment type="similarity">
    <text evidence="1">Belongs to the peptidase S33 family.</text>
</comment>
<dbReference type="Gene3D" id="3.40.50.1820">
    <property type="entry name" value="alpha/beta hydrolase"/>
    <property type="match status" value="1"/>
</dbReference>
<dbReference type="InterPro" id="IPR016292">
    <property type="entry name" value="Epoxide_hydrolase"/>
</dbReference>
<keyword evidence="3 6" id="KW-0378">Hydrolase</keyword>
<dbReference type="STRING" id="27342.A0A0H2RT64"/>
<accession>A0A0H2RT64</accession>
<name>A0A0H2RT64_9AGAM</name>
<dbReference type="Proteomes" id="UP000053477">
    <property type="component" value="Unassembled WGS sequence"/>
</dbReference>
<dbReference type="SUPFAM" id="SSF53474">
    <property type="entry name" value="alpha/beta-Hydrolases"/>
    <property type="match status" value="1"/>
</dbReference>
<feature type="active site" description="Nucleophile" evidence="4">
    <location>
        <position position="184"/>
    </location>
</feature>
<evidence type="ECO:0000313" key="6">
    <source>
        <dbReference type="EMBL" id="KLO15205.1"/>
    </source>
</evidence>
<dbReference type="PANTHER" id="PTHR21661">
    <property type="entry name" value="EPOXIDE HYDROLASE 1-RELATED"/>
    <property type="match status" value="1"/>
</dbReference>
<feature type="active site" description="Proton donor" evidence="4">
    <location>
        <position position="307"/>
    </location>
</feature>
<dbReference type="InterPro" id="IPR029058">
    <property type="entry name" value="AB_hydrolase_fold"/>
</dbReference>
<dbReference type="AlphaFoldDB" id="A0A0H2RT64"/>
<dbReference type="PRINTS" id="PR00412">
    <property type="entry name" value="EPOXHYDRLASE"/>
</dbReference>
<sequence length="386" mass="42651">MIEVNVPTRLVLPFGKADADAMKDLLKRSPLPSKPPIPTRNPWELGIDHAFLVQLSTALQTTWSYEALEEKMADGYLVKMKDGEDELTVHFVHRKSARSGAIPLLLLHGWPGTFLDFNKVVEPLTNPPGESDIAFDVVIPSLPGFFLSTLPQREGWTIVDTARVFHRLMTDVLGYSKYAGQGGDWGSYILRIIGSLYHDAAPALHFNFFRCPKTAARDESALSEVEKAMGVRRAEFGRTGHGYLDIQSTKPFTIGISIGASPLAILAYIGEKIHAWSDPSCVDAGDILDTVALYYLSGCFPTSVLIYHQSNSVRTELSSDPSKWRVKSKIGFSAFPYEIGGAPRVDIEAVGPVVFYKEHKKGGHFPALDCPSELVADLREFFAAHW</sequence>
<dbReference type="PIRSF" id="PIRSF001112">
    <property type="entry name" value="Epoxide_hydrolase"/>
    <property type="match status" value="1"/>
</dbReference>
<evidence type="ECO:0000256" key="4">
    <source>
        <dbReference type="PIRSR" id="PIRSR001112-1"/>
    </source>
</evidence>
<dbReference type="InterPro" id="IPR000639">
    <property type="entry name" value="Epox_hydrolase-like"/>
</dbReference>
<keyword evidence="2" id="KW-0058">Aromatic hydrocarbons catabolism</keyword>
<dbReference type="OrthoDB" id="7130006at2759"/>
<feature type="domain" description="Epoxide hydrolase N-terminal" evidence="5">
    <location>
        <begin position="15"/>
        <end position="117"/>
    </location>
</feature>
<dbReference type="PANTHER" id="PTHR21661:SF35">
    <property type="entry name" value="EPOXIDE HYDROLASE"/>
    <property type="match status" value="1"/>
</dbReference>
<evidence type="ECO:0000313" key="7">
    <source>
        <dbReference type="Proteomes" id="UP000053477"/>
    </source>
</evidence>